<name>A0AAV2YY84_9STRA</name>
<dbReference type="SUPFAM" id="SSF56784">
    <property type="entry name" value="HAD-like"/>
    <property type="match status" value="1"/>
</dbReference>
<dbReference type="PANTHER" id="PTHR43434">
    <property type="entry name" value="PHOSPHOGLYCOLATE PHOSPHATASE"/>
    <property type="match status" value="1"/>
</dbReference>
<sequence>MTKKPTVTVDPPPPVPVARIAAPNAAPKAASNATPNALPSSALSAVASNAAPIASPAASPTRSAATTPENETAGAPHKRIKRCNPAMVVFTMDGTLVDFNSLWGGWVESQAFRLEVAAKLARAKFFQAFGYDYQNRCLFRGSLLTMMPKQQLSKVAVELLVTECWTLPDLASTCQPLCDLVALFKTLNHLDIRIAICTTDTRANTVAALQKLRVDRHVDAIACSDDGFPPKPSPQLIWALCRQLNASAQNTVLVGSTATDMALGHNSGCGLSIGFLGGGVSRIEDLSVAADVLVGSLDKIVKVLFQYTQQALRTEQ</sequence>
<feature type="compositionally biased region" description="Low complexity" evidence="1">
    <location>
        <begin position="17"/>
        <end position="38"/>
    </location>
</feature>
<dbReference type="Pfam" id="PF13419">
    <property type="entry name" value="HAD_2"/>
    <property type="match status" value="1"/>
</dbReference>
<dbReference type="GO" id="GO:0006281">
    <property type="term" value="P:DNA repair"/>
    <property type="evidence" value="ECO:0007669"/>
    <property type="project" value="TreeGrafter"/>
</dbReference>
<dbReference type="InterPro" id="IPR050155">
    <property type="entry name" value="HAD-like_hydrolase_sf"/>
</dbReference>
<dbReference type="InterPro" id="IPR041492">
    <property type="entry name" value="HAD_2"/>
</dbReference>
<evidence type="ECO:0000256" key="1">
    <source>
        <dbReference type="SAM" id="MobiDB-lite"/>
    </source>
</evidence>
<dbReference type="EMBL" id="DAKRPA010000111">
    <property type="protein sequence ID" value="DAZ98269.1"/>
    <property type="molecule type" value="Genomic_DNA"/>
</dbReference>
<dbReference type="GO" id="GO:0008967">
    <property type="term" value="F:phosphoglycolate phosphatase activity"/>
    <property type="evidence" value="ECO:0007669"/>
    <property type="project" value="TreeGrafter"/>
</dbReference>
<dbReference type="InterPro" id="IPR023198">
    <property type="entry name" value="PGP-like_dom2"/>
</dbReference>
<proteinExistence type="predicted"/>
<comment type="caution">
    <text evidence="2">The sequence shown here is derived from an EMBL/GenBank/DDBJ whole genome shotgun (WGS) entry which is preliminary data.</text>
</comment>
<dbReference type="PANTHER" id="PTHR43434:SF22">
    <property type="entry name" value="PHOSPHOGLYCOLATE PHOSPHATASE"/>
    <property type="match status" value="1"/>
</dbReference>
<dbReference type="InterPro" id="IPR036412">
    <property type="entry name" value="HAD-like_sf"/>
</dbReference>
<keyword evidence="3" id="KW-1185">Reference proteome</keyword>
<dbReference type="Gene3D" id="3.40.50.1000">
    <property type="entry name" value="HAD superfamily/HAD-like"/>
    <property type="match status" value="1"/>
</dbReference>
<feature type="region of interest" description="Disordered" evidence="1">
    <location>
        <begin position="55"/>
        <end position="77"/>
    </location>
</feature>
<dbReference type="InterPro" id="IPR023214">
    <property type="entry name" value="HAD_sf"/>
</dbReference>
<feature type="region of interest" description="Disordered" evidence="1">
    <location>
        <begin position="1"/>
        <end position="38"/>
    </location>
</feature>
<accession>A0AAV2YY84</accession>
<gene>
    <name evidence="2" type="ORF">N0F65_008954</name>
</gene>
<reference evidence="2" key="2">
    <citation type="journal article" date="2023" name="Microbiol Resour">
        <title>Decontamination and Annotation of the Draft Genome Sequence of the Oomycete Lagenidium giganteum ARSEF 373.</title>
        <authorList>
            <person name="Morgan W.R."/>
            <person name="Tartar A."/>
        </authorList>
    </citation>
    <scope>NUCLEOTIDE SEQUENCE</scope>
    <source>
        <strain evidence="2">ARSEF 373</strain>
    </source>
</reference>
<evidence type="ECO:0000313" key="3">
    <source>
        <dbReference type="Proteomes" id="UP001146120"/>
    </source>
</evidence>
<dbReference type="Gene3D" id="1.10.150.240">
    <property type="entry name" value="Putative phosphatase, domain 2"/>
    <property type="match status" value="1"/>
</dbReference>
<protein>
    <submittedName>
        <fullName evidence="2">Uncharacterized protein</fullName>
    </submittedName>
</protein>
<evidence type="ECO:0000313" key="2">
    <source>
        <dbReference type="EMBL" id="DAZ98269.1"/>
    </source>
</evidence>
<dbReference type="CDD" id="cd01427">
    <property type="entry name" value="HAD_like"/>
    <property type="match status" value="1"/>
</dbReference>
<feature type="compositionally biased region" description="Low complexity" evidence="1">
    <location>
        <begin position="55"/>
        <end position="68"/>
    </location>
</feature>
<dbReference type="AlphaFoldDB" id="A0AAV2YY84"/>
<organism evidence="2 3">
    <name type="scientific">Lagenidium giganteum</name>
    <dbReference type="NCBI Taxonomy" id="4803"/>
    <lineage>
        <taxon>Eukaryota</taxon>
        <taxon>Sar</taxon>
        <taxon>Stramenopiles</taxon>
        <taxon>Oomycota</taxon>
        <taxon>Peronosporomycetes</taxon>
        <taxon>Pythiales</taxon>
        <taxon>Pythiaceae</taxon>
    </lineage>
</organism>
<reference evidence="2" key="1">
    <citation type="submission" date="2022-11" db="EMBL/GenBank/DDBJ databases">
        <authorList>
            <person name="Morgan W.R."/>
            <person name="Tartar A."/>
        </authorList>
    </citation>
    <scope>NUCLEOTIDE SEQUENCE</scope>
    <source>
        <strain evidence="2">ARSEF 373</strain>
    </source>
</reference>
<dbReference type="Proteomes" id="UP001146120">
    <property type="component" value="Unassembled WGS sequence"/>
</dbReference>